<evidence type="ECO:0000313" key="2">
    <source>
        <dbReference type="EMBL" id="RDH87889.1"/>
    </source>
</evidence>
<evidence type="ECO:0000256" key="1">
    <source>
        <dbReference type="ARBA" id="ARBA00008591"/>
    </source>
</evidence>
<dbReference type="InterPro" id="IPR018445">
    <property type="entry name" value="Put_Phosphate_transp_reg"/>
</dbReference>
<dbReference type="PANTHER" id="PTHR36536">
    <property type="entry name" value="UPF0111 PROTEIN HI_1603"/>
    <property type="match status" value="1"/>
</dbReference>
<keyword evidence="3" id="KW-1185">Reference proteome</keyword>
<evidence type="ECO:0000313" key="3">
    <source>
        <dbReference type="Proteomes" id="UP000254771"/>
    </source>
</evidence>
<dbReference type="InterPro" id="IPR038078">
    <property type="entry name" value="PhoU-like_sf"/>
</dbReference>
<proteinExistence type="inferred from homology"/>
<dbReference type="NCBIfam" id="TIGR00153">
    <property type="entry name" value="TIGR00153 family protein"/>
    <property type="match status" value="1"/>
</dbReference>
<dbReference type="EMBL" id="QFXE01000005">
    <property type="protein sequence ID" value="RDH87889.1"/>
    <property type="molecule type" value="Genomic_DNA"/>
</dbReference>
<name>A0A370DS06_9GAMM</name>
<comment type="similarity">
    <text evidence="1">Belongs to the UPF0111 family.</text>
</comment>
<gene>
    <name evidence="2" type="ORF">DIZ78_04950</name>
</gene>
<dbReference type="SUPFAM" id="SSF109755">
    <property type="entry name" value="PhoU-like"/>
    <property type="match status" value="1"/>
</dbReference>
<organism evidence="2 3">
    <name type="scientific">endosymbiont of Escarpia spicata</name>
    <dbReference type="NCBI Taxonomy" id="2200908"/>
    <lineage>
        <taxon>Bacteria</taxon>
        <taxon>Pseudomonadati</taxon>
        <taxon>Pseudomonadota</taxon>
        <taxon>Gammaproteobacteria</taxon>
        <taxon>sulfur-oxidizing symbionts</taxon>
    </lineage>
</organism>
<reference evidence="2 3" key="1">
    <citation type="journal article" date="2018" name="ISME J.">
        <title>Endosymbiont genomes yield clues of tubeworm success.</title>
        <authorList>
            <person name="Li Y."/>
            <person name="Liles M.R."/>
            <person name="Halanych K.M."/>
        </authorList>
    </citation>
    <scope>NUCLEOTIDE SEQUENCE [LARGE SCALE GENOMIC DNA]</scope>
    <source>
        <strain evidence="2">A1462</strain>
    </source>
</reference>
<dbReference type="AlphaFoldDB" id="A0A370DS06"/>
<protein>
    <submittedName>
        <fullName evidence="2">TIGR00153 family protein</fullName>
    </submittedName>
</protein>
<dbReference type="Proteomes" id="UP000254771">
    <property type="component" value="Unassembled WGS sequence"/>
</dbReference>
<dbReference type="PANTHER" id="PTHR36536:SF3">
    <property type="entry name" value="UPF0111 PROTEIN HI_1603"/>
    <property type="match status" value="1"/>
</dbReference>
<sequence>MRTTNPIASLLGSSPFKPLQAHMRIVNECVLEVPALFDALVAGDNTALVEQKEKIFAKEGEADTLKHDLRAHLPKSLFMPVDRRDLLELLDLQDTIANVAQDIAGLMTERDMSVPEGMAEPLVAFVQRCIDTCNHAATIIEELDELIESGFRGRDATRVQEMVEALSKLEDETDDMGIALAQSLFAMEDDLKPVSVMFWYQMLQWIGDLADYGEKVGDRMLLLIAR</sequence>
<accession>A0A370DS06</accession>
<comment type="caution">
    <text evidence="2">The sequence shown here is derived from an EMBL/GenBank/DDBJ whole genome shotgun (WGS) entry which is preliminary data.</text>
</comment>
<dbReference type="InterPro" id="IPR002727">
    <property type="entry name" value="DUF47"/>
</dbReference>
<dbReference type="Gene3D" id="1.20.58.220">
    <property type="entry name" value="Phosphate transport system protein phou homolog 2, domain 2"/>
    <property type="match status" value="1"/>
</dbReference>
<dbReference type="Pfam" id="PF01865">
    <property type="entry name" value="PhoU_div"/>
    <property type="match status" value="1"/>
</dbReference>